<protein>
    <submittedName>
        <fullName evidence="1">Uncharacterized protein</fullName>
    </submittedName>
</protein>
<evidence type="ECO:0000313" key="1">
    <source>
        <dbReference type="EMBL" id="OBZ90551.1"/>
    </source>
</evidence>
<name>A0A1C7NN36_9FUNG</name>
<accession>A0A1C7NN36</accession>
<keyword evidence="2" id="KW-1185">Reference proteome</keyword>
<gene>
    <name evidence="1" type="ORF">A0J61_01395</name>
</gene>
<dbReference type="Proteomes" id="UP000093000">
    <property type="component" value="Unassembled WGS sequence"/>
</dbReference>
<dbReference type="InParanoid" id="A0A1C7NN36"/>
<dbReference type="STRING" id="101091.A0A1C7NN36"/>
<proteinExistence type="predicted"/>
<organism evidence="1 2">
    <name type="scientific">Choanephora cucurbitarum</name>
    <dbReference type="NCBI Taxonomy" id="101091"/>
    <lineage>
        <taxon>Eukaryota</taxon>
        <taxon>Fungi</taxon>
        <taxon>Fungi incertae sedis</taxon>
        <taxon>Mucoromycota</taxon>
        <taxon>Mucoromycotina</taxon>
        <taxon>Mucoromycetes</taxon>
        <taxon>Mucorales</taxon>
        <taxon>Mucorineae</taxon>
        <taxon>Choanephoraceae</taxon>
        <taxon>Choanephoroideae</taxon>
        <taxon>Choanephora</taxon>
    </lineage>
</organism>
<reference evidence="1 2" key="1">
    <citation type="submission" date="2016-03" db="EMBL/GenBank/DDBJ databases">
        <title>Choanephora cucurbitarum.</title>
        <authorList>
            <person name="Min B."/>
            <person name="Park H."/>
            <person name="Park J.-H."/>
            <person name="Shin H.-D."/>
            <person name="Choi I.-G."/>
        </authorList>
    </citation>
    <scope>NUCLEOTIDE SEQUENCE [LARGE SCALE GENOMIC DNA]</scope>
    <source>
        <strain evidence="1 2">KUS-F28377</strain>
    </source>
</reference>
<evidence type="ECO:0000313" key="2">
    <source>
        <dbReference type="Proteomes" id="UP000093000"/>
    </source>
</evidence>
<dbReference type="EMBL" id="LUGH01000044">
    <property type="protein sequence ID" value="OBZ90551.1"/>
    <property type="molecule type" value="Genomic_DNA"/>
</dbReference>
<comment type="caution">
    <text evidence="1">The sequence shown here is derived from an EMBL/GenBank/DDBJ whole genome shotgun (WGS) entry which is preliminary data.</text>
</comment>
<sequence length="106" mass="11939">MKYVLSAFFNNALLLVTTKNKHRETVSRRVSLDARLLNKILPPRYSFEVPQAISIPEKIRPANAHELTFSHNGQQNCFIKGCFGLKSLASQFCKVAAILFEGKNCV</sequence>
<dbReference type="AlphaFoldDB" id="A0A1C7NN36"/>